<dbReference type="GO" id="GO:0008381">
    <property type="term" value="F:mechanosensitive monoatomic ion channel activity"/>
    <property type="evidence" value="ECO:0007669"/>
    <property type="project" value="InterPro"/>
</dbReference>
<organism evidence="11 12">
    <name type="scientific">Polystyrenella longa</name>
    <dbReference type="NCBI Taxonomy" id="2528007"/>
    <lineage>
        <taxon>Bacteria</taxon>
        <taxon>Pseudomonadati</taxon>
        <taxon>Planctomycetota</taxon>
        <taxon>Planctomycetia</taxon>
        <taxon>Planctomycetales</taxon>
        <taxon>Planctomycetaceae</taxon>
        <taxon>Polystyrenella</taxon>
    </lineage>
</organism>
<feature type="transmembrane region" description="Helical" evidence="7">
    <location>
        <begin position="44"/>
        <end position="62"/>
    </location>
</feature>
<dbReference type="InterPro" id="IPR045275">
    <property type="entry name" value="MscS_archaea/bacteria_type"/>
</dbReference>
<keyword evidence="6 7" id="KW-0472">Membrane</keyword>
<dbReference type="Pfam" id="PF21088">
    <property type="entry name" value="MS_channel_1st"/>
    <property type="match status" value="1"/>
</dbReference>
<gene>
    <name evidence="11" type="primary">mscS_3</name>
    <name evidence="11" type="ORF">Pla110_22980</name>
</gene>
<evidence type="ECO:0000313" key="12">
    <source>
        <dbReference type="Proteomes" id="UP000317178"/>
    </source>
</evidence>
<dbReference type="SUPFAM" id="SSF82861">
    <property type="entry name" value="Mechanosensitive channel protein MscS (YggB), transmembrane region"/>
    <property type="match status" value="1"/>
</dbReference>
<dbReference type="Gene3D" id="1.10.287.1260">
    <property type="match status" value="1"/>
</dbReference>
<keyword evidence="5 7" id="KW-1133">Transmembrane helix</keyword>
<evidence type="ECO:0000313" key="11">
    <source>
        <dbReference type="EMBL" id="QDU80567.1"/>
    </source>
</evidence>
<dbReference type="InterPro" id="IPR049278">
    <property type="entry name" value="MS_channel_C"/>
</dbReference>
<comment type="similarity">
    <text evidence="2">Belongs to the MscS (TC 1.A.23) family.</text>
</comment>
<sequence length="299" mass="33001">MTSILFSQLLAQADGPDRETAGSLRTVDMWNEFVEYALENGPELLLSLVTALLIFVVGRWIAKILVHLSTNVMTRSKVDQTLARFLTNILYIALLAMIILASLEQLGINTMSFTAVLATAGLAVGLALKDSLSNFASGVMLIIFKPFSVGQFVEAGGTDGVVEEIHIFHTKLRSGDNKAITVPNSSITDGVIINYSSKPTRRIDMVVGCGYDDDLRAVRNFLEEVIASDSRILPDPAPVIAVNELADSCINFVVRPWVMNADYWVVKWELNEKIKNGFDQRGFSIPYPQRDVHIHNVES</sequence>
<evidence type="ECO:0000259" key="9">
    <source>
        <dbReference type="Pfam" id="PF21082"/>
    </source>
</evidence>
<dbReference type="EMBL" id="CP036281">
    <property type="protein sequence ID" value="QDU80567.1"/>
    <property type="molecule type" value="Genomic_DNA"/>
</dbReference>
<dbReference type="Pfam" id="PF21082">
    <property type="entry name" value="MS_channel_3rd"/>
    <property type="match status" value="1"/>
</dbReference>
<comment type="subcellular location">
    <subcellularLocation>
        <location evidence="1">Cell membrane</location>
        <topology evidence="1">Multi-pass membrane protein</topology>
    </subcellularLocation>
</comment>
<evidence type="ECO:0000259" key="8">
    <source>
        <dbReference type="Pfam" id="PF00924"/>
    </source>
</evidence>
<evidence type="ECO:0000256" key="7">
    <source>
        <dbReference type="SAM" id="Phobius"/>
    </source>
</evidence>
<reference evidence="11 12" key="1">
    <citation type="submission" date="2019-02" db="EMBL/GenBank/DDBJ databases">
        <title>Deep-cultivation of Planctomycetes and their phenomic and genomic characterization uncovers novel biology.</title>
        <authorList>
            <person name="Wiegand S."/>
            <person name="Jogler M."/>
            <person name="Boedeker C."/>
            <person name="Pinto D."/>
            <person name="Vollmers J."/>
            <person name="Rivas-Marin E."/>
            <person name="Kohn T."/>
            <person name="Peeters S.H."/>
            <person name="Heuer A."/>
            <person name="Rast P."/>
            <person name="Oberbeckmann S."/>
            <person name="Bunk B."/>
            <person name="Jeske O."/>
            <person name="Meyerdierks A."/>
            <person name="Storesund J.E."/>
            <person name="Kallscheuer N."/>
            <person name="Luecker S."/>
            <person name="Lage O.M."/>
            <person name="Pohl T."/>
            <person name="Merkel B.J."/>
            <person name="Hornburger P."/>
            <person name="Mueller R.-W."/>
            <person name="Bruemmer F."/>
            <person name="Labrenz M."/>
            <person name="Spormann A.M."/>
            <person name="Op den Camp H."/>
            <person name="Overmann J."/>
            <person name="Amann R."/>
            <person name="Jetten M.S.M."/>
            <person name="Mascher T."/>
            <person name="Medema M.H."/>
            <person name="Devos D.P."/>
            <person name="Kaster A.-K."/>
            <person name="Ovreas L."/>
            <person name="Rohde M."/>
            <person name="Galperin M.Y."/>
            <person name="Jogler C."/>
        </authorList>
    </citation>
    <scope>NUCLEOTIDE SEQUENCE [LARGE SCALE GENOMIC DNA]</scope>
    <source>
        <strain evidence="11 12">Pla110</strain>
    </source>
</reference>
<dbReference type="Pfam" id="PF00924">
    <property type="entry name" value="MS_channel_2nd"/>
    <property type="match status" value="1"/>
</dbReference>
<dbReference type="Pfam" id="PF05552">
    <property type="entry name" value="MS_channel_1st_1"/>
    <property type="match status" value="1"/>
</dbReference>
<feature type="transmembrane region" description="Helical" evidence="7">
    <location>
        <begin position="108"/>
        <end position="128"/>
    </location>
</feature>
<evidence type="ECO:0000259" key="10">
    <source>
        <dbReference type="Pfam" id="PF21088"/>
    </source>
</evidence>
<evidence type="ECO:0000256" key="4">
    <source>
        <dbReference type="ARBA" id="ARBA00022692"/>
    </source>
</evidence>
<evidence type="ECO:0000256" key="2">
    <source>
        <dbReference type="ARBA" id="ARBA00008017"/>
    </source>
</evidence>
<dbReference type="Gene3D" id="3.30.70.100">
    <property type="match status" value="1"/>
</dbReference>
<keyword evidence="4 7" id="KW-0812">Transmembrane</keyword>
<dbReference type="InterPro" id="IPR008910">
    <property type="entry name" value="MSC_TM_helix"/>
</dbReference>
<dbReference type="AlphaFoldDB" id="A0A518CMW5"/>
<dbReference type="PANTHER" id="PTHR30221">
    <property type="entry name" value="SMALL-CONDUCTANCE MECHANOSENSITIVE CHANNEL"/>
    <property type="match status" value="1"/>
</dbReference>
<name>A0A518CMW5_9PLAN</name>
<feature type="transmembrane region" description="Helical" evidence="7">
    <location>
        <begin position="82"/>
        <end position="102"/>
    </location>
</feature>
<dbReference type="InterPro" id="IPR006685">
    <property type="entry name" value="MscS_channel_2nd"/>
</dbReference>
<dbReference type="KEGG" id="plon:Pla110_22980"/>
<feature type="domain" description="Mechanosensitive ion channel transmembrane helices 2/3" evidence="10">
    <location>
        <begin position="88"/>
        <end position="129"/>
    </location>
</feature>
<dbReference type="InterPro" id="IPR049142">
    <property type="entry name" value="MS_channel_1st"/>
</dbReference>
<dbReference type="Proteomes" id="UP000317178">
    <property type="component" value="Chromosome"/>
</dbReference>
<dbReference type="Gene3D" id="2.30.30.60">
    <property type="match status" value="1"/>
</dbReference>
<dbReference type="InterPro" id="IPR010920">
    <property type="entry name" value="LSM_dom_sf"/>
</dbReference>
<evidence type="ECO:0000256" key="3">
    <source>
        <dbReference type="ARBA" id="ARBA00022475"/>
    </source>
</evidence>
<dbReference type="RefSeq" id="WP_197440666.1">
    <property type="nucleotide sequence ID" value="NZ_CP036281.1"/>
</dbReference>
<dbReference type="PANTHER" id="PTHR30221:SF1">
    <property type="entry name" value="SMALL-CONDUCTANCE MECHANOSENSITIVE CHANNEL"/>
    <property type="match status" value="1"/>
</dbReference>
<accession>A0A518CMW5</accession>
<feature type="domain" description="Mechanosensitive ion channel MscS C-terminal" evidence="9">
    <location>
        <begin position="203"/>
        <end position="284"/>
    </location>
</feature>
<dbReference type="GO" id="GO:0005886">
    <property type="term" value="C:plasma membrane"/>
    <property type="evidence" value="ECO:0007669"/>
    <property type="project" value="UniProtKB-SubCell"/>
</dbReference>
<evidence type="ECO:0000256" key="6">
    <source>
        <dbReference type="ARBA" id="ARBA00023136"/>
    </source>
</evidence>
<proteinExistence type="inferred from homology"/>
<dbReference type="InterPro" id="IPR011014">
    <property type="entry name" value="MscS_channel_TM-2"/>
</dbReference>
<dbReference type="InterPro" id="IPR023408">
    <property type="entry name" value="MscS_beta-dom_sf"/>
</dbReference>
<dbReference type="SUPFAM" id="SSF50182">
    <property type="entry name" value="Sm-like ribonucleoproteins"/>
    <property type="match status" value="1"/>
</dbReference>
<evidence type="ECO:0000256" key="1">
    <source>
        <dbReference type="ARBA" id="ARBA00004651"/>
    </source>
</evidence>
<protein>
    <submittedName>
        <fullName evidence="11">Small-conductance mechanosensitive channel</fullName>
    </submittedName>
</protein>
<keyword evidence="12" id="KW-1185">Reference proteome</keyword>
<keyword evidence="3" id="KW-1003">Cell membrane</keyword>
<dbReference type="SUPFAM" id="SSF82689">
    <property type="entry name" value="Mechanosensitive channel protein MscS (YggB), C-terminal domain"/>
    <property type="match status" value="1"/>
</dbReference>
<feature type="domain" description="Mechanosensitive ion channel MscS" evidence="8">
    <location>
        <begin position="130"/>
        <end position="196"/>
    </location>
</feature>
<dbReference type="InterPro" id="IPR011066">
    <property type="entry name" value="MscS_channel_C_sf"/>
</dbReference>
<evidence type="ECO:0000256" key="5">
    <source>
        <dbReference type="ARBA" id="ARBA00022989"/>
    </source>
</evidence>